<dbReference type="Pfam" id="PF01061">
    <property type="entry name" value="ABC2_membrane"/>
    <property type="match status" value="1"/>
</dbReference>
<evidence type="ECO:0000256" key="8">
    <source>
        <dbReference type="ARBA" id="ARBA00023136"/>
    </source>
</evidence>
<dbReference type="PROSITE" id="PS50893">
    <property type="entry name" value="ABC_TRANSPORTER_2"/>
    <property type="match status" value="1"/>
</dbReference>
<dbReference type="Gene3D" id="3.40.50.300">
    <property type="entry name" value="P-loop containing nucleotide triphosphate hydrolases"/>
    <property type="match status" value="1"/>
</dbReference>
<dbReference type="SUPFAM" id="SSF52540">
    <property type="entry name" value="P-loop containing nucleoside triphosphate hydrolases"/>
    <property type="match status" value="1"/>
</dbReference>
<comment type="similarity">
    <text evidence="2">Belongs to the ABC transporter superfamily. ABCG family. Eye pigment precursor importer (TC 3.A.1.204) subfamily.</text>
</comment>
<dbReference type="STRING" id="7574.A0A1S3I1N1"/>
<dbReference type="Proteomes" id="UP000085678">
    <property type="component" value="Unplaced"/>
</dbReference>
<dbReference type="GO" id="GO:0016324">
    <property type="term" value="C:apical plasma membrane"/>
    <property type="evidence" value="ECO:0007669"/>
    <property type="project" value="UniProtKB-ARBA"/>
</dbReference>
<evidence type="ECO:0000256" key="5">
    <source>
        <dbReference type="ARBA" id="ARBA00022741"/>
    </source>
</evidence>
<keyword evidence="4 10" id="KW-0812">Transmembrane</keyword>
<dbReference type="AlphaFoldDB" id="A0A1S3I1N1"/>
<evidence type="ECO:0000256" key="3">
    <source>
        <dbReference type="ARBA" id="ARBA00022448"/>
    </source>
</evidence>
<keyword evidence="6 13" id="KW-0067">ATP-binding</keyword>
<evidence type="ECO:0000256" key="4">
    <source>
        <dbReference type="ARBA" id="ARBA00022692"/>
    </source>
</evidence>
<dbReference type="KEGG" id="lak:106159854"/>
<comment type="subcellular location">
    <subcellularLocation>
        <location evidence="1">Membrane</location>
        <topology evidence="1">Multi-pass membrane protein</topology>
    </subcellularLocation>
</comment>
<sequence>MTHGEKEPILQKPTDLASEPHQANGGYGSTSVVMPEEGLAVQGSVVSFHRIGYTVQVSKGCCGGNVDKHILKDVSGIFKPGMNAILGPTGSGKSSLLDVLAGRKEKKGLSGLLLVDGHPQPENFKCMSGYVVQDDVVMGTLTVKENFQFSAALRLPKTVTKEERKARVERVIHDLGLTHCADTKIGNEFIRGVSGGERKRTNIGMELIIQPTVLFLDEPTTGLDASTANSVMLLLKRLAHMGNTIIFSVHQPRYSIFRLFDSIMLLSQGESVFHGPCKEALQYFSSIGYECEEHNNPPDFFLDVINGDSTAVTSIDQLSKHLMDEETMELLDSNREDHSHAKIHPSDGESRDVSEVLAAKFRESDWHKNLQQELTPIEQTYMSNVAAGQVIYREVGYATSFPTQLWNVSKRTVKNIIGNPQANLLQFVVNIFLGVIVGAIYWQIDTSLKSGIQNRVGAFFFIVMNMVFSNLSAIELFLKERSIFMHENASGFYRVSAYFLAKVFCDLIPRTTPVLLFSAISYWMIGLQADAGKFFFFTLNLVLTTLTASAYAFFVSASVRIIAIANLLIAMTYVFMMIFSGLLVNLDSIGDWLKWIKWLSLFRYSIDALTVNEMKDLNFCDTNNGTQTCQAGTVYLDSQGITYATAWDLWYNEMALGIMTVVFMFLAYIQLRRVPKLK</sequence>
<dbReference type="GO" id="GO:0016887">
    <property type="term" value="F:ATP hydrolysis activity"/>
    <property type="evidence" value="ECO:0007669"/>
    <property type="project" value="InterPro"/>
</dbReference>
<keyword evidence="3" id="KW-0813">Transport</keyword>
<dbReference type="GeneID" id="106159854"/>
<gene>
    <name evidence="13" type="primary">LOC106159854</name>
</gene>
<dbReference type="Pfam" id="PF00005">
    <property type="entry name" value="ABC_tran"/>
    <property type="match status" value="1"/>
</dbReference>
<feature type="transmembrane region" description="Helical" evidence="10">
    <location>
        <begin position="649"/>
        <end position="669"/>
    </location>
</feature>
<dbReference type="GO" id="GO:0140359">
    <property type="term" value="F:ABC-type transporter activity"/>
    <property type="evidence" value="ECO:0007669"/>
    <property type="project" value="InterPro"/>
</dbReference>
<dbReference type="InterPro" id="IPR003439">
    <property type="entry name" value="ABC_transporter-like_ATP-bd"/>
</dbReference>
<feature type="transmembrane region" description="Helical" evidence="10">
    <location>
        <begin position="424"/>
        <end position="444"/>
    </location>
</feature>
<keyword evidence="8 10" id="KW-0472">Membrane</keyword>
<dbReference type="CDD" id="cd03213">
    <property type="entry name" value="ABCG_EPDR"/>
    <property type="match status" value="1"/>
</dbReference>
<dbReference type="GO" id="GO:0015562">
    <property type="term" value="F:efflux transmembrane transporter activity"/>
    <property type="evidence" value="ECO:0007669"/>
    <property type="project" value="UniProtKB-ARBA"/>
</dbReference>
<dbReference type="GO" id="GO:0008514">
    <property type="term" value="F:organic anion transmembrane transporter activity"/>
    <property type="evidence" value="ECO:0007669"/>
    <property type="project" value="UniProtKB-ARBA"/>
</dbReference>
<feature type="transmembrane region" description="Helical" evidence="10">
    <location>
        <begin position="534"/>
        <end position="554"/>
    </location>
</feature>
<dbReference type="InterPro" id="IPR050352">
    <property type="entry name" value="ABCG_transporters"/>
</dbReference>
<evidence type="ECO:0000256" key="1">
    <source>
        <dbReference type="ARBA" id="ARBA00004141"/>
    </source>
</evidence>
<evidence type="ECO:0000256" key="7">
    <source>
        <dbReference type="ARBA" id="ARBA00022989"/>
    </source>
</evidence>
<reference evidence="13" key="1">
    <citation type="submission" date="2025-08" db="UniProtKB">
        <authorList>
            <consortium name="RefSeq"/>
        </authorList>
    </citation>
    <scope>IDENTIFICATION</scope>
    <source>
        <tissue evidence="13">Gonads</tissue>
    </source>
</reference>
<evidence type="ECO:0000256" key="6">
    <source>
        <dbReference type="ARBA" id="ARBA00022840"/>
    </source>
</evidence>
<dbReference type="PANTHER" id="PTHR48041:SF116">
    <property type="entry name" value="PROTEIN BROWN"/>
    <property type="match status" value="1"/>
</dbReference>
<dbReference type="GO" id="GO:0005524">
    <property type="term" value="F:ATP binding"/>
    <property type="evidence" value="ECO:0007669"/>
    <property type="project" value="UniProtKB-KW"/>
</dbReference>
<keyword evidence="12" id="KW-1185">Reference proteome</keyword>
<protein>
    <submittedName>
        <fullName evidence="13">ATP-binding cassette sub-family G member 2</fullName>
    </submittedName>
</protein>
<accession>A0A1S3I1N1</accession>
<proteinExistence type="inferred from homology"/>
<dbReference type="InterPro" id="IPR003593">
    <property type="entry name" value="AAA+_ATPase"/>
</dbReference>
<dbReference type="RefSeq" id="XP_013391736.1">
    <property type="nucleotide sequence ID" value="XM_013536282.1"/>
</dbReference>
<evidence type="ECO:0000256" key="2">
    <source>
        <dbReference type="ARBA" id="ARBA00005814"/>
    </source>
</evidence>
<dbReference type="InterPro" id="IPR027417">
    <property type="entry name" value="P-loop_NTPase"/>
</dbReference>
<dbReference type="InParanoid" id="A0A1S3I1N1"/>
<keyword evidence="5" id="KW-0547">Nucleotide-binding</keyword>
<feature type="domain" description="ABC transporter" evidence="11">
    <location>
        <begin position="46"/>
        <end position="293"/>
    </location>
</feature>
<feature type="transmembrane region" description="Helical" evidence="10">
    <location>
        <begin position="561"/>
        <end position="584"/>
    </location>
</feature>
<evidence type="ECO:0000313" key="13">
    <source>
        <dbReference type="RefSeq" id="XP_013391736.1"/>
    </source>
</evidence>
<evidence type="ECO:0000259" key="11">
    <source>
        <dbReference type="PROSITE" id="PS50893"/>
    </source>
</evidence>
<evidence type="ECO:0000313" key="12">
    <source>
        <dbReference type="Proteomes" id="UP000085678"/>
    </source>
</evidence>
<dbReference type="SMART" id="SM00382">
    <property type="entry name" value="AAA"/>
    <property type="match status" value="1"/>
</dbReference>
<keyword evidence="7 10" id="KW-1133">Transmembrane helix</keyword>
<feature type="transmembrane region" description="Helical" evidence="10">
    <location>
        <begin position="456"/>
        <end position="478"/>
    </location>
</feature>
<dbReference type="PANTHER" id="PTHR48041">
    <property type="entry name" value="ABC TRANSPORTER G FAMILY MEMBER 28"/>
    <property type="match status" value="1"/>
</dbReference>
<name>A0A1S3I1N1_LINAN</name>
<dbReference type="OrthoDB" id="66620at2759"/>
<organism evidence="12 13">
    <name type="scientific">Lingula anatina</name>
    <name type="common">Brachiopod</name>
    <name type="synonym">Lingula unguis</name>
    <dbReference type="NCBI Taxonomy" id="7574"/>
    <lineage>
        <taxon>Eukaryota</taxon>
        <taxon>Metazoa</taxon>
        <taxon>Spiralia</taxon>
        <taxon>Lophotrochozoa</taxon>
        <taxon>Brachiopoda</taxon>
        <taxon>Linguliformea</taxon>
        <taxon>Lingulata</taxon>
        <taxon>Lingulida</taxon>
        <taxon>Linguloidea</taxon>
        <taxon>Lingulidae</taxon>
        <taxon>Lingula</taxon>
    </lineage>
</organism>
<dbReference type="FunFam" id="3.40.50.300:FF:000622">
    <property type="entry name" value="ATP-binding cassette sub-family G member 2"/>
    <property type="match status" value="1"/>
</dbReference>
<feature type="region of interest" description="Disordered" evidence="9">
    <location>
        <begin position="1"/>
        <end position="27"/>
    </location>
</feature>
<evidence type="ECO:0000256" key="9">
    <source>
        <dbReference type="SAM" id="MobiDB-lite"/>
    </source>
</evidence>
<dbReference type="InterPro" id="IPR013525">
    <property type="entry name" value="ABC2_TM"/>
</dbReference>
<evidence type="ECO:0000256" key="10">
    <source>
        <dbReference type="SAM" id="Phobius"/>
    </source>
</evidence>